<proteinExistence type="predicted"/>
<dbReference type="AlphaFoldDB" id="A0A7J5AAQ4"/>
<comment type="caution">
    <text evidence="2">The sequence shown here is derived from an EMBL/GenBank/DDBJ whole genome shotgun (WGS) entry which is preliminary data.</text>
</comment>
<feature type="signal peptide" evidence="1">
    <location>
        <begin position="1"/>
        <end position="20"/>
    </location>
</feature>
<evidence type="ECO:0000313" key="3">
    <source>
        <dbReference type="Proteomes" id="UP000467305"/>
    </source>
</evidence>
<dbReference type="EMBL" id="WAAU01000029">
    <property type="protein sequence ID" value="KAB1154259.1"/>
    <property type="molecule type" value="Genomic_DNA"/>
</dbReference>
<dbReference type="Proteomes" id="UP000467305">
    <property type="component" value="Unassembled WGS sequence"/>
</dbReference>
<feature type="chain" id="PRO_5029483444" description="DUF3471 domain-containing protein" evidence="1">
    <location>
        <begin position="21"/>
        <end position="255"/>
    </location>
</feature>
<keyword evidence="3" id="KW-1185">Reference proteome</keyword>
<gene>
    <name evidence="2" type="ORF">F7018_14915</name>
</gene>
<evidence type="ECO:0000313" key="2">
    <source>
        <dbReference type="EMBL" id="KAB1154259.1"/>
    </source>
</evidence>
<keyword evidence="1" id="KW-0732">Signal</keyword>
<organism evidence="2 3">
    <name type="scientific">Tenacibaculum aiptasiae</name>
    <dbReference type="NCBI Taxonomy" id="426481"/>
    <lineage>
        <taxon>Bacteria</taxon>
        <taxon>Pseudomonadati</taxon>
        <taxon>Bacteroidota</taxon>
        <taxon>Flavobacteriia</taxon>
        <taxon>Flavobacteriales</taxon>
        <taxon>Flavobacteriaceae</taxon>
        <taxon>Tenacibaculum</taxon>
    </lineage>
</organism>
<sequence>MKKKINLTIILLCLSNSIFSQNTGAIIDDLKKLRDTLVNHTPKYLKNTSSYKLDNNDLEKDQFQSINGLRFLSYDRETFSENEKKWLKTRIEDLATALFLDNRKILLSQINGLFSDPTLIENIYLNRQNIINIKLLHTCTDAYLDEYLLKTFNTKMYSLMKVQPPDGDTKFFIGEYRGIKKNKNIKLFITKDRELIFWSNKEKESNSYIKGLWKNIDDTLFINLENKKTMLFKFNNKKNKLIEVGNNKSRFKKIE</sequence>
<dbReference type="OrthoDB" id="1423945at2"/>
<dbReference type="RefSeq" id="WP_150900893.1">
    <property type="nucleotide sequence ID" value="NZ_WAAU01000029.1"/>
</dbReference>
<reference evidence="2 3" key="1">
    <citation type="submission" date="2019-09" db="EMBL/GenBank/DDBJ databases">
        <authorList>
            <person name="Cao W.R."/>
        </authorList>
    </citation>
    <scope>NUCLEOTIDE SEQUENCE [LARGE SCALE GENOMIC DNA]</scope>
    <source>
        <strain evidence="3">a4</strain>
    </source>
</reference>
<name>A0A7J5AAQ4_9FLAO</name>
<accession>A0A7J5AAQ4</accession>
<evidence type="ECO:0000256" key="1">
    <source>
        <dbReference type="SAM" id="SignalP"/>
    </source>
</evidence>
<evidence type="ECO:0008006" key="4">
    <source>
        <dbReference type="Google" id="ProtNLM"/>
    </source>
</evidence>
<protein>
    <recommendedName>
        <fullName evidence="4">DUF3471 domain-containing protein</fullName>
    </recommendedName>
</protein>